<dbReference type="PANTHER" id="PTHR10039:SF5">
    <property type="entry name" value="NACHT DOMAIN-CONTAINING PROTEIN"/>
    <property type="match status" value="1"/>
</dbReference>
<dbReference type="EMBL" id="JAUEPO010000003">
    <property type="protein sequence ID" value="KAK3326951.1"/>
    <property type="molecule type" value="Genomic_DNA"/>
</dbReference>
<dbReference type="InterPro" id="IPR056884">
    <property type="entry name" value="NPHP3-like_N"/>
</dbReference>
<protein>
    <recommendedName>
        <fullName evidence="2">NACHT domain-containing protein</fullName>
    </recommendedName>
</protein>
<reference evidence="3" key="1">
    <citation type="journal article" date="2023" name="Mol. Phylogenet. Evol.">
        <title>Genome-scale phylogeny and comparative genomics of the fungal order Sordariales.</title>
        <authorList>
            <person name="Hensen N."/>
            <person name="Bonometti L."/>
            <person name="Westerberg I."/>
            <person name="Brannstrom I.O."/>
            <person name="Guillou S."/>
            <person name="Cros-Aarteil S."/>
            <person name="Calhoun S."/>
            <person name="Haridas S."/>
            <person name="Kuo A."/>
            <person name="Mondo S."/>
            <person name="Pangilinan J."/>
            <person name="Riley R."/>
            <person name="LaButti K."/>
            <person name="Andreopoulos B."/>
            <person name="Lipzen A."/>
            <person name="Chen C."/>
            <person name="Yan M."/>
            <person name="Daum C."/>
            <person name="Ng V."/>
            <person name="Clum A."/>
            <person name="Steindorff A."/>
            <person name="Ohm R.A."/>
            <person name="Martin F."/>
            <person name="Silar P."/>
            <person name="Natvig D.O."/>
            <person name="Lalanne C."/>
            <person name="Gautier V."/>
            <person name="Ament-Velasquez S.L."/>
            <person name="Kruys A."/>
            <person name="Hutchinson M.I."/>
            <person name="Powell A.J."/>
            <person name="Barry K."/>
            <person name="Miller A.N."/>
            <person name="Grigoriev I.V."/>
            <person name="Debuchy R."/>
            <person name="Gladieux P."/>
            <person name="Hiltunen Thoren M."/>
            <person name="Johannesson H."/>
        </authorList>
    </citation>
    <scope>NUCLEOTIDE SEQUENCE</scope>
    <source>
        <strain evidence="3">SMH4131-1</strain>
    </source>
</reference>
<dbReference type="AlphaFoldDB" id="A0AAE0IKR8"/>
<accession>A0AAE0IKR8</accession>
<dbReference type="SUPFAM" id="SSF52540">
    <property type="entry name" value="P-loop containing nucleoside triphosphate hydrolases"/>
    <property type="match status" value="1"/>
</dbReference>
<evidence type="ECO:0000256" key="1">
    <source>
        <dbReference type="ARBA" id="ARBA00022737"/>
    </source>
</evidence>
<dbReference type="Gene3D" id="3.40.50.300">
    <property type="entry name" value="P-loop containing nucleotide triphosphate hydrolases"/>
    <property type="match status" value="1"/>
</dbReference>
<dbReference type="InterPro" id="IPR027417">
    <property type="entry name" value="P-loop_NTPase"/>
</dbReference>
<keyword evidence="4" id="KW-1185">Reference proteome</keyword>
<evidence type="ECO:0000313" key="3">
    <source>
        <dbReference type="EMBL" id="KAK3326951.1"/>
    </source>
</evidence>
<keyword evidence="1" id="KW-0677">Repeat</keyword>
<dbReference type="Proteomes" id="UP001286456">
    <property type="component" value="Unassembled WGS sequence"/>
</dbReference>
<evidence type="ECO:0000259" key="2">
    <source>
        <dbReference type="PROSITE" id="PS50837"/>
    </source>
</evidence>
<comment type="caution">
    <text evidence="3">The sequence shown here is derived from an EMBL/GenBank/DDBJ whole genome shotgun (WGS) entry which is preliminary data.</text>
</comment>
<dbReference type="Pfam" id="PF24883">
    <property type="entry name" value="NPHP3_N"/>
    <property type="match status" value="1"/>
</dbReference>
<feature type="domain" description="NACHT" evidence="2">
    <location>
        <begin position="321"/>
        <end position="478"/>
    </location>
</feature>
<dbReference type="InterPro" id="IPR007111">
    <property type="entry name" value="NACHT_NTPase"/>
</dbReference>
<organism evidence="3 4">
    <name type="scientific">Cercophora scortea</name>
    <dbReference type="NCBI Taxonomy" id="314031"/>
    <lineage>
        <taxon>Eukaryota</taxon>
        <taxon>Fungi</taxon>
        <taxon>Dikarya</taxon>
        <taxon>Ascomycota</taxon>
        <taxon>Pezizomycotina</taxon>
        <taxon>Sordariomycetes</taxon>
        <taxon>Sordariomycetidae</taxon>
        <taxon>Sordariales</taxon>
        <taxon>Lasiosphaeriaceae</taxon>
        <taxon>Cercophora</taxon>
    </lineage>
</organism>
<reference evidence="3" key="2">
    <citation type="submission" date="2023-06" db="EMBL/GenBank/DDBJ databases">
        <authorList>
            <consortium name="Lawrence Berkeley National Laboratory"/>
            <person name="Haridas S."/>
            <person name="Hensen N."/>
            <person name="Bonometti L."/>
            <person name="Westerberg I."/>
            <person name="Brannstrom I.O."/>
            <person name="Guillou S."/>
            <person name="Cros-Aarteil S."/>
            <person name="Calhoun S."/>
            <person name="Kuo A."/>
            <person name="Mondo S."/>
            <person name="Pangilinan J."/>
            <person name="Riley R."/>
            <person name="Labutti K."/>
            <person name="Andreopoulos B."/>
            <person name="Lipzen A."/>
            <person name="Chen C."/>
            <person name="Yanf M."/>
            <person name="Daum C."/>
            <person name="Ng V."/>
            <person name="Clum A."/>
            <person name="Steindorff A."/>
            <person name="Ohm R."/>
            <person name="Martin F."/>
            <person name="Silar P."/>
            <person name="Natvig D."/>
            <person name="Lalanne C."/>
            <person name="Gautier V."/>
            <person name="Ament-Velasquez S.L."/>
            <person name="Kruys A."/>
            <person name="Hutchinson M.I."/>
            <person name="Powell A.J."/>
            <person name="Barry K."/>
            <person name="Miller A.N."/>
            <person name="Grigoriev I.V."/>
            <person name="Debuchy R."/>
            <person name="Gladieux P."/>
            <person name="Thoren M.H."/>
            <person name="Johannesson H."/>
        </authorList>
    </citation>
    <scope>NUCLEOTIDE SEQUENCE</scope>
    <source>
        <strain evidence="3">SMH4131-1</strain>
    </source>
</reference>
<name>A0AAE0IKR8_9PEZI</name>
<proteinExistence type="predicted"/>
<dbReference type="PANTHER" id="PTHR10039">
    <property type="entry name" value="AMELOGENIN"/>
    <property type="match status" value="1"/>
</dbReference>
<gene>
    <name evidence="3" type="ORF">B0T19DRAFT_459915</name>
</gene>
<sequence>MSGMEALAAFGLACNVMQTIDFTLATVKVCKEVFRTGSLDRSKAERIAESLKVSESFNQWMLSASPMTESQREVYDLAEKAQNATLELKKEVDKLTSPSAKGKVITTIKHTFRGGLREKDIAKLEKNAEEWRRILESRLLAQICQKNDAVLLQGQSGFDELNETMREFIQKISQGHTNMEVLLDKNRASINDVTKEEARKTEQAISATLVYESSKTREEMNSAFKIISAEPPMWQKRQTFLSSLKYDSMNERFNRIPEPHEGTYQWVLRGTLPWKEEYDGTMQSNEVPDPPHSHPDCSHGSGFQNVRWNCFPCWLKSPNDKVYWVQGKAGSGKSTLMKFMVAESRFLFTSKFSSQYPVILRHFLWAAGPPMQRSIRGILLSLLTQFLVVNEKAVDEIVKSLPPSDSSKFKAEDWNRDELEKIIFPLFTKSDKAIIIFLDGLDEMGDSENSTDTPAHLLRLVAKLAAIKKVKLCLSSRPEPVFASKLGTRPTLRLQDLTRLDMKKYAEHRLLQSDFKADDPEFSELVETLLDKAAGVFLWMSMALNSLDRGRINDDTIEELRLRLENLPSGLIKLYQDMWSRLNDDELIYRQEAARYFNMLRAWAGFDVGHLEVFHVMLAWDPSVARDILRDYSALTAEEIESKCQVTAKRIKTRTAELMEIGLDGQVVGFTHRSALEFFENTEEGKGILGYDTTPPESCLSNLVRAFFAGVCLQVLGKRRTMFYSEITVYAVMTKFTELWASGRIPEAEGLDLMLSCKKLYETGRWGLVPNSPDPIHSILDFYGLAAAFGLRKVVSHMEKDPVVNPKGKVAVSMPYRRYLFVATSMDPDVFSTVDYNGKLQILCDVLGDSKVAELESSLDDKCLENGGIQECSGFPFMFLALLNIHIGGRHWPASPSMPLIEDVVKRYVAMGYALGETVAITFRRSSSDIDGDDCWRPNVHSLGFQENYYKWRNADWVTLETSLAALAELCLMAVVAGSKSKSEQAVTAQAALFTLRNAIPNRPTKLVAIGIASHNGSALKLKEKYGKPLAPATAEDAGRILDRFNLIQCVEDEQAVKELGEHRHFKLPGLWSRLKKVALRAREMEQTELDQAIDLPSRRLLKDFMSRPPKPYMYAE</sequence>
<evidence type="ECO:0000313" key="4">
    <source>
        <dbReference type="Proteomes" id="UP001286456"/>
    </source>
</evidence>
<dbReference type="PROSITE" id="PS50837">
    <property type="entry name" value="NACHT"/>
    <property type="match status" value="1"/>
</dbReference>